<dbReference type="Proteomes" id="UP001595075">
    <property type="component" value="Unassembled WGS sequence"/>
</dbReference>
<dbReference type="EMBL" id="JAZHXI010000002">
    <property type="protein sequence ID" value="KAL2074035.1"/>
    <property type="molecule type" value="Genomic_DNA"/>
</dbReference>
<feature type="region of interest" description="Disordered" evidence="1">
    <location>
        <begin position="74"/>
        <end position="102"/>
    </location>
</feature>
<organism evidence="2 3">
    <name type="scientific">Oculimacula yallundae</name>
    <dbReference type="NCBI Taxonomy" id="86028"/>
    <lineage>
        <taxon>Eukaryota</taxon>
        <taxon>Fungi</taxon>
        <taxon>Dikarya</taxon>
        <taxon>Ascomycota</taxon>
        <taxon>Pezizomycotina</taxon>
        <taxon>Leotiomycetes</taxon>
        <taxon>Helotiales</taxon>
        <taxon>Ploettnerulaceae</taxon>
        <taxon>Oculimacula</taxon>
    </lineage>
</organism>
<evidence type="ECO:0000313" key="2">
    <source>
        <dbReference type="EMBL" id="KAL2074035.1"/>
    </source>
</evidence>
<reference evidence="2 3" key="1">
    <citation type="journal article" date="2024" name="Commun. Biol.">
        <title>Comparative genomic analysis of thermophilic fungi reveals convergent evolutionary adaptations and gene losses.</title>
        <authorList>
            <person name="Steindorff A.S."/>
            <person name="Aguilar-Pontes M.V."/>
            <person name="Robinson A.J."/>
            <person name="Andreopoulos B."/>
            <person name="LaButti K."/>
            <person name="Kuo A."/>
            <person name="Mondo S."/>
            <person name="Riley R."/>
            <person name="Otillar R."/>
            <person name="Haridas S."/>
            <person name="Lipzen A."/>
            <person name="Grimwood J."/>
            <person name="Schmutz J."/>
            <person name="Clum A."/>
            <person name="Reid I.D."/>
            <person name="Moisan M.C."/>
            <person name="Butler G."/>
            <person name="Nguyen T.T.M."/>
            <person name="Dewar K."/>
            <person name="Conant G."/>
            <person name="Drula E."/>
            <person name="Henrissat B."/>
            <person name="Hansel C."/>
            <person name="Singer S."/>
            <person name="Hutchinson M.I."/>
            <person name="de Vries R.P."/>
            <person name="Natvig D.O."/>
            <person name="Powell A.J."/>
            <person name="Tsang A."/>
            <person name="Grigoriev I.V."/>
        </authorList>
    </citation>
    <scope>NUCLEOTIDE SEQUENCE [LARGE SCALE GENOMIC DNA]</scope>
    <source>
        <strain evidence="2 3">CBS 494.80</strain>
    </source>
</reference>
<keyword evidence="3" id="KW-1185">Reference proteome</keyword>
<gene>
    <name evidence="2" type="ORF">VTL71DRAFT_7813</name>
</gene>
<proteinExistence type="predicted"/>
<name>A0ABR4CVZ3_9HELO</name>
<comment type="caution">
    <text evidence="2">The sequence shown here is derived from an EMBL/GenBank/DDBJ whole genome shotgun (WGS) entry which is preliminary data.</text>
</comment>
<feature type="compositionally biased region" description="Polar residues" evidence="1">
    <location>
        <begin position="89"/>
        <end position="102"/>
    </location>
</feature>
<accession>A0ABR4CVZ3</accession>
<evidence type="ECO:0000313" key="3">
    <source>
        <dbReference type="Proteomes" id="UP001595075"/>
    </source>
</evidence>
<evidence type="ECO:0000256" key="1">
    <source>
        <dbReference type="SAM" id="MobiDB-lite"/>
    </source>
</evidence>
<sequence>MLKQEHGNLLCTALLFLSDTTENNYSSPKGTNTEPNAVVVHPSRSFVIHNTSRCMYLYRMQNAIMPQKSECPTFPSDAPWHLNPEDNSTRSSMFRRTNLSPN</sequence>
<protein>
    <submittedName>
        <fullName evidence="2">Uncharacterized protein</fullName>
    </submittedName>
</protein>